<dbReference type="SUPFAM" id="SSF101898">
    <property type="entry name" value="NHL repeat"/>
    <property type="match status" value="1"/>
</dbReference>
<keyword evidence="1" id="KW-0732">Signal</keyword>
<protein>
    <submittedName>
        <fullName evidence="2">Uncharacterized protein</fullName>
    </submittedName>
</protein>
<evidence type="ECO:0000313" key="2">
    <source>
        <dbReference type="EMBL" id="PZF81091.1"/>
    </source>
</evidence>
<evidence type="ECO:0000313" key="3">
    <source>
        <dbReference type="Proteomes" id="UP000248764"/>
    </source>
</evidence>
<keyword evidence="3" id="KW-1185">Reference proteome</keyword>
<gene>
    <name evidence="2" type="ORF">C1I92_22570</name>
</gene>
<feature type="chain" id="PRO_5038730361" evidence="1">
    <location>
        <begin position="26"/>
        <end position="678"/>
    </location>
</feature>
<dbReference type="Proteomes" id="UP000248764">
    <property type="component" value="Unassembled WGS sequence"/>
</dbReference>
<comment type="caution">
    <text evidence="2">The sequence shown here is derived from an EMBL/GenBank/DDBJ whole genome shotgun (WGS) entry which is preliminary data.</text>
</comment>
<dbReference type="AlphaFoldDB" id="A0A2W2B0W6"/>
<reference evidence="2 3" key="1">
    <citation type="submission" date="2018-01" db="EMBL/GenBank/DDBJ databases">
        <title>Draft genome sequence of Jiangella sp. GTF31.</title>
        <authorList>
            <person name="Sahin N."/>
            <person name="Ay H."/>
            <person name="Saygin H."/>
        </authorList>
    </citation>
    <scope>NUCLEOTIDE SEQUENCE [LARGE SCALE GENOMIC DNA]</scope>
    <source>
        <strain evidence="2 3">GTF31</strain>
    </source>
</reference>
<dbReference type="InterPro" id="IPR051344">
    <property type="entry name" value="Vgb"/>
</dbReference>
<dbReference type="SUPFAM" id="SSF50969">
    <property type="entry name" value="YVTN repeat-like/Quinoprotein amine dehydrogenase"/>
    <property type="match status" value="1"/>
</dbReference>
<accession>A0A2W2B0W6</accession>
<evidence type="ECO:0000256" key="1">
    <source>
        <dbReference type="SAM" id="SignalP"/>
    </source>
</evidence>
<dbReference type="PANTHER" id="PTHR40274">
    <property type="entry name" value="VIRGINIAMYCIN B LYASE"/>
    <property type="match status" value="1"/>
</dbReference>
<name>A0A2W2B0W6_9ACTN</name>
<dbReference type="InterPro" id="IPR011044">
    <property type="entry name" value="Quino_amine_DH_bsu"/>
</dbReference>
<organism evidence="2 3">
    <name type="scientific">Jiangella anatolica</name>
    <dbReference type="NCBI Taxonomy" id="2670374"/>
    <lineage>
        <taxon>Bacteria</taxon>
        <taxon>Bacillati</taxon>
        <taxon>Actinomycetota</taxon>
        <taxon>Actinomycetes</taxon>
        <taxon>Jiangellales</taxon>
        <taxon>Jiangellaceae</taxon>
        <taxon>Jiangella</taxon>
    </lineage>
</organism>
<dbReference type="EMBL" id="POTW01000066">
    <property type="protein sequence ID" value="PZF81091.1"/>
    <property type="molecule type" value="Genomic_DNA"/>
</dbReference>
<feature type="signal peptide" evidence="1">
    <location>
        <begin position="1"/>
        <end position="25"/>
    </location>
</feature>
<dbReference type="RefSeq" id="WP_111256909.1">
    <property type="nucleotide sequence ID" value="NZ_POTW01000066.1"/>
</dbReference>
<proteinExistence type="predicted"/>
<dbReference type="PANTHER" id="PTHR40274:SF3">
    <property type="entry name" value="VIRGINIAMYCIN B LYASE"/>
    <property type="match status" value="1"/>
</dbReference>
<dbReference type="SUPFAM" id="SSF63829">
    <property type="entry name" value="Calcium-dependent phosphotriesterase"/>
    <property type="match status" value="1"/>
</dbReference>
<dbReference type="Gene3D" id="2.130.10.10">
    <property type="entry name" value="YVTN repeat-like/Quinoprotein amine dehydrogenase"/>
    <property type="match status" value="3"/>
</dbReference>
<dbReference type="InterPro" id="IPR015943">
    <property type="entry name" value="WD40/YVTN_repeat-like_dom_sf"/>
</dbReference>
<sequence>MRLPFRRRSGRAVSGLVLASLLAVAPGTMVAGAESQLPGTVENLGTPISSFLILDSVQGVDKDGRPMLYGSTYAASSPGVTFFAIDIETGDVVKQLPMTGSWGGYHTEIGTDGKVYLTTQSGDGLAHLWAYDPKKEQIGIVKTSPETDIGHTFFFGVKQGERSKLYLGTYPSGKLYEYHQPSGRLRDVGVVQEGRNYAKAIVPLDSLHVFVGGGTPAAANIVNVRTGAKTNILPAAYEDYAFAYNATRVGDDLLVQLVGGDSRTLRFELTGSGATFAGEVPQLSGYTITPIDDDRAYALGACTGQAYGVVEYNVETEECTRLTDASWVSGTISEVEIDGESWLVSIGSAGLFGRFNPATGELITEQRYFPGSGTNVWALRTGPDGNVYGGTYETNALFRIDPGTAQTTVLGPVAVGASGEILSMASTDDELYMSSYTHNIVTVYDPSKPWHPGVGETDNPLSLGPVGDQQYRPWDTIRGSSGDIFVASGAIYGALGGALTRIDDETHAVQSWRYLAGDQNMFSLAAGAGEIYLGSTTHGDGVQATGEVELMVIDEATNQVTERFVPTPGAKFIFSLATAADGTVYGVTDNGRWFRFDPDTRTVTSLGDFPLGTATALATGPDGVVYGLTAGALFRIDAATDTVTALTDVGGTFYRTIAFDDAGRVYWGNWSEVMRWTP</sequence>